<proteinExistence type="predicted"/>
<evidence type="ECO:0000313" key="3">
    <source>
        <dbReference type="Proteomes" id="UP001500879"/>
    </source>
</evidence>
<organism evidence="2 3">
    <name type="scientific">Streptomyces luteireticuli</name>
    <dbReference type="NCBI Taxonomy" id="173858"/>
    <lineage>
        <taxon>Bacteria</taxon>
        <taxon>Bacillati</taxon>
        <taxon>Actinomycetota</taxon>
        <taxon>Actinomycetes</taxon>
        <taxon>Kitasatosporales</taxon>
        <taxon>Streptomycetaceae</taxon>
        <taxon>Streptomyces</taxon>
    </lineage>
</organism>
<accession>A0ABN0YUM1</accession>
<gene>
    <name evidence="2" type="ORF">GCM10010357_36100</name>
</gene>
<evidence type="ECO:0000256" key="1">
    <source>
        <dbReference type="SAM" id="MobiDB-lite"/>
    </source>
</evidence>
<dbReference type="Proteomes" id="UP001500879">
    <property type="component" value="Unassembled WGS sequence"/>
</dbReference>
<reference evidence="2 3" key="1">
    <citation type="journal article" date="2019" name="Int. J. Syst. Evol. Microbiol.">
        <title>The Global Catalogue of Microorganisms (GCM) 10K type strain sequencing project: providing services to taxonomists for standard genome sequencing and annotation.</title>
        <authorList>
            <consortium name="The Broad Institute Genomics Platform"/>
            <consortium name="The Broad Institute Genome Sequencing Center for Infectious Disease"/>
            <person name="Wu L."/>
            <person name="Ma J."/>
        </authorList>
    </citation>
    <scope>NUCLEOTIDE SEQUENCE [LARGE SCALE GENOMIC DNA]</scope>
    <source>
        <strain evidence="2 3">JCM 4788</strain>
    </source>
</reference>
<evidence type="ECO:0000313" key="2">
    <source>
        <dbReference type="EMBL" id="GAA0411787.1"/>
    </source>
</evidence>
<dbReference type="RefSeq" id="WP_344025458.1">
    <property type="nucleotide sequence ID" value="NZ_BAAABX010000042.1"/>
</dbReference>
<comment type="caution">
    <text evidence="2">The sequence shown here is derived from an EMBL/GenBank/DDBJ whole genome shotgun (WGS) entry which is preliminary data.</text>
</comment>
<name>A0ABN0YUM1_9ACTN</name>
<sequence>MTDLRTAYQFPRPLTGVTRWPERRGGDVVPVRDQNAAQLPTETEQREQTDQPGENAP</sequence>
<dbReference type="EMBL" id="BAAABX010000042">
    <property type="protein sequence ID" value="GAA0411787.1"/>
    <property type="molecule type" value="Genomic_DNA"/>
</dbReference>
<keyword evidence="3" id="KW-1185">Reference proteome</keyword>
<feature type="region of interest" description="Disordered" evidence="1">
    <location>
        <begin position="16"/>
        <end position="57"/>
    </location>
</feature>
<protein>
    <submittedName>
        <fullName evidence="2">Uncharacterized protein</fullName>
    </submittedName>
</protein>